<reference evidence="2 3" key="1">
    <citation type="submission" date="2015-11" db="EMBL/GenBank/DDBJ databases">
        <title>Genomic analysis of 38 Legionella species identifies large and diverse effector repertoires.</title>
        <authorList>
            <person name="Burstein D."/>
            <person name="Amaro F."/>
            <person name="Zusman T."/>
            <person name="Lifshitz Z."/>
            <person name="Cohen O."/>
            <person name="Gilbert J.A."/>
            <person name="Pupko T."/>
            <person name="Shuman H.A."/>
            <person name="Segal G."/>
        </authorList>
    </citation>
    <scope>NUCLEOTIDE SEQUENCE [LARGE SCALE GENOMIC DNA]</scope>
    <source>
        <strain evidence="2 3">IMVS3376</strain>
    </source>
</reference>
<dbReference type="AlphaFoldDB" id="A0A0W0ZNG2"/>
<dbReference type="PANTHER" id="PTHR42760">
    <property type="entry name" value="SHORT-CHAIN DEHYDROGENASES/REDUCTASES FAMILY MEMBER"/>
    <property type="match status" value="1"/>
</dbReference>
<keyword evidence="3" id="KW-1185">Reference proteome</keyword>
<evidence type="ECO:0000256" key="1">
    <source>
        <dbReference type="ARBA" id="ARBA00006484"/>
    </source>
</evidence>
<protein>
    <submittedName>
        <fullName evidence="2">Acetyoacetyl CoA reductase</fullName>
    </submittedName>
</protein>
<name>A0A0W0ZNG2_9GAMM</name>
<accession>A0A0W0ZNG2</accession>
<dbReference type="Gene3D" id="3.40.50.720">
    <property type="entry name" value="NAD(P)-binding Rossmann-like Domain"/>
    <property type="match status" value="1"/>
</dbReference>
<gene>
    <name evidence="2" type="primary">phaB_1</name>
    <name evidence="2" type="ORF">Lste_0545</name>
</gene>
<dbReference type="Pfam" id="PF13561">
    <property type="entry name" value="adh_short_C2"/>
    <property type="match status" value="1"/>
</dbReference>
<comment type="similarity">
    <text evidence="1">Belongs to the short-chain dehydrogenases/reductases (SDR) family.</text>
</comment>
<dbReference type="CDD" id="cd05233">
    <property type="entry name" value="SDR_c"/>
    <property type="match status" value="1"/>
</dbReference>
<dbReference type="InterPro" id="IPR036291">
    <property type="entry name" value="NAD(P)-bd_dom_sf"/>
</dbReference>
<dbReference type="GO" id="GO:0016616">
    <property type="term" value="F:oxidoreductase activity, acting on the CH-OH group of donors, NAD or NADP as acceptor"/>
    <property type="evidence" value="ECO:0007669"/>
    <property type="project" value="TreeGrafter"/>
</dbReference>
<dbReference type="PRINTS" id="PR00080">
    <property type="entry name" value="SDRFAMILY"/>
</dbReference>
<comment type="caution">
    <text evidence="2">The sequence shown here is derived from an EMBL/GenBank/DDBJ whole genome shotgun (WGS) entry which is preliminary data.</text>
</comment>
<dbReference type="InterPro" id="IPR002347">
    <property type="entry name" value="SDR_fam"/>
</dbReference>
<dbReference type="Proteomes" id="UP000054926">
    <property type="component" value="Unassembled WGS sequence"/>
</dbReference>
<dbReference type="STRING" id="947033.Lste_0545"/>
<organism evidence="2 3">
    <name type="scientific">Legionella steelei</name>
    <dbReference type="NCBI Taxonomy" id="947033"/>
    <lineage>
        <taxon>Bacteria</taxon>
        <taxon>Pseudomonadati</taxon>
        <taxon>Pseudomonadota</taxon>
        <taxon>Gammaproteobacteria</taxon>
        <taxon>Legionellales</taxon>
        <taxon>Legionellaceae</taxon>
        <taxon>Legionella</taxon>
    </lineage>
</organism>
<dbReference type="SUPFAM" id="SSF51735">
    <property type="entry name" value="NAD(P)-binding Rossmann-fold domains"/>
    <property type="match status" value="1"/>
</dbReference>
<evidence type="ECO:0000313" key="3">
    <source>
        <dbReference type="Proteomes" id="UP000054926"/>
    </source>
</evidence>
<dbReference type="PATRIC" id="fig|947033.5.peg.582"/>
<dbReference type="FunFam" id="3.40.50.720:FF:000084">
    <property type="entry name" value="Short-chain dehydrogenase reductase"/>
    <property type="match status" value="1"/>
</dbReference>
<dbReference type="PRINTS" id="PR00081">
    <property type="entry name" value="GDHRDH"/>
</dbReference>
<dbReference type="OrthoDB" id="9803333at2"/>
<sequence>MLYLEKLFSVEDKSVLITGAASGLGQHCAALFARLGSKVAYADINSEGLNETEAIIKTTKHQPIKLHLDITDEKKVEQAVIQVTETFGCIDVLINCAAVIEYKPFMEVTQSIWNKTYQVDLLGTWIVSKAVAASMIDKKVSGSIINLSSSLYHRTQKDLIPYNSIKAAIAHMTKSMGLELLEHHIRVNAVAPGFMKTKMVAEFLKTEDGKKAIKSVPYERAAELEELDGCILLLASNASSYMSGTIIKIDGGLAFNHIEISND</sequence>
<proteinExistence type="inferred from homology"/>
<dbReference type="EMBL" id="LNYY01000008">
    <property type="protein sequence ID" value="KTD70767.1"/>
    <property type="molecule type" value="Genomic_DNA"/>
</dbReference>
<evidence type="ECO:0000313" key="2">
    <source>
        <dbReference type="EMBL" id="KTD70767.1"/>
    </source>
</evidence>